<feature type="transmembrane region" description="Helical" evidence="2">
    <location>
        <begin position="250"/>
        <end position="269"/>
    </location>
</feature>
<keyword evidence="4" id="KW-0762">Sugar transport</keyword>
<keyword evidence="2" id="KW-1133">Transmembrane helix</keyword>
<evidence type="ECO:0000259" key="3">
    <source>
        <dbReference type="Pfam" id="PF02563"/>
    </source>
</evidence>
<dbReference type="Pfam" id="PF02563">
    <property type="entry name" value="Poly_export"/>
    <property type="match status" value="1"/>
</dbReference>
<keyword evidence="2" id="KW-0472">Membrane</keyword>
<keyword evidence="5" id="KW-1185">Reference proteome</keyword>
<gene>
    <name evidence="4" type="ORF">DN068_15550</name>
</gene>
<comment type="caution">
    <text evidence="4">The sequence shown here is derived from an EMBL/GenBank/DDBJ whole genome shotgun (WGS) entry which is preliminary data.</text>
</comment>
<dbReference type="InterPro" id="IPR003715">
    <property type="entry name" value="Poly_export_N"/>
</dbReference>
<reference evidence="4 5" key="1">
    <citation type="submission" date="2018-06" db="EMBL/GenBank/DDBJ databases">
        <title>Mucibacter soli gen. nov., sp. nov., a new member of the family Chitinophagaceae producing mucin.</title>
        <authorList>
            <person name="Kim M.-K."/>
            <person name="Park S."/>
            <person name="Kim T.-S."/>
            <person name="Joung Y."/>
            <person name="Han J.-H."/>
            <person name="Kim S.B."/>
        </authorList>
    </citation>
    <scope>NUCLEOTIDE SEQUENCE [LARGE SCALE GENOMIC DNA]</scope>
    <source>
        <strain evidence="4 5">R1-15</strain>
    </source>
</reference>
<keyword evidence="4" id="KW-0813">Transport</keyword>
<proteinExistence type="predicted"/>
<evidence type="ECO:0000256" key="2">
    <source>
        <dbReference type="SAM" id="Phobius"/>
    </source>
</evidence>
<evidence type="ECO:0000313" key="4">
    <source>
        <dbReference type="EMBL" id="PZF72048.1"/>
    </source>
</evidence>
<dbReference type="EMBL" id="QKTW01000020">
    <property type="protein sequence ID" value="PZF72048.1"/>
    <property type="molecule type" value="Genomic_DNA"/>
</dbReference>
<evidence type="ECO:0000256" key="1">
    <source>
        <dbReference type="ARBA" id="ARBA00022729"/>
    </source>
</evidence>
<dbReference type="AlphaFoldDB" id="A0A2W2AWH6"/>
<keyword evidence="2" id="KW-0812">Transmembrane</keyword>
<evidence type="ECO:0000313" key="5">
    <source>
        <dbReference type="Proteomes" id="UP000248745"/>
    </source>
</evidence>
<dbReference type="PANTHER" id="PTHR33619">
    <property type="entry name" value="POLYSACCHARIDE EXPORT PROTEIN GFCE-RELATED"/>
    <property type="match status" value="1"/>
</dbReference>
<organism evidence="4 5">
    <name type="scientific">Taibaiella soli</name>
    <dbReference type="NCBI Taxonomy" id="1649169"/>
    <lineage>
        <taxon>Bacteria</taxon>
        <taxon>Pseudomonadati</taxon>
        <taxon>Bacteroidota</taxon>
        <taxon>Chitinophagia</taxon>
        <taxon>Chitinophagales</taxon>
        <taxon>Chitinophagaceae</taxon>
        <taxon>Taibaiella</taxon>
    </lineage>
</organism>
<dbReference type="PANTHER" id="PTHR33619:SF3">
    <property type="entry name" value="POLYSACCHARIDE EXPORT PROTEIN GFCE-RELATED"/>
    <property type="match status" value="1"/>
</dbReference>
<keyword evidence="1" id="KW-0732">Signal</keyword>
<sequence length="273" mass="30016">MLRYLNAIAIILLLFVASCSAPKKVIYFNQDTPNDTTVAFQPLQSRPEVVIQSDDILAITVSSTLGISDKDPVGMFNNGGTQYSLTAMSNGVGGGAAGTNVSGYLVDREGNIDFPIVGKFHVAGLTLRQMKGNLSDKLKTYLTNPVVEARIINFKVTILGEVARVGPVIAPNQRMNIIEAISAAGDIPVTGRRDNVLIIRERDGKREFGRINMNSKNAFTSPYYFLEQNDIVYVEPARVRRQETNDFLRFYLPTITTFLSTALAVYGIVELTK</sequence>
<dbReference type="Gene3D" id="3.30.1950.10">
    <property type="entry name" value="wza like domain"/>
    <property type="match status" value="1"/>
</dbReference>
<accession>A0A2W2AWH6</accession>
<name>A0A2W2AWH6_9BACT</name>
<dbReference type="OrthoDB" id="662756at2"/>
<dbReference type="RefSeq" id="WP_110999861.1">
    <property type="nucleotide sequence ID" value="NZ_QKTW01000020.1"/>
</dbReference>
<protein>
    <submittedName>
        <fullName evidence="4">Sugar transporter</fullName>
    </submittedName>
</protein>
<dbReference type="InterPro" id="IPR049712">
    <property type="entry name" value="Poly_export"/>
</dbReference>
<dbReference type="GO" id="GO:0015159">
    <property type="term" value="F:polysaccharide transmembrane transporter activity"/>
    <property type="evidence" value="ECO:0007669"/>
    <property type="project" value="InterPro"/>
</dbReference>
<dbReference type="PROSITE" id="PS51257">
    <property type="entry name" value="PROKAR_LIPOPROTEIN"/>
    <property type="match status" value="1"/>
</dbReference>
<feature type="domain" description="Polysaccharide export protein N-terminal" evidence="3">
    <location>
        <begin position="45"/>
        <end position="150"/>
    </location>
</feature>
<dbReference type="Proteomes" id="UP000248745">
    <property type="component" value="Unassembled WGS sequence"/>
</dbReference>